<evidence type="ECO:0000256" key="3">
    <source>
        <dbReference type="ARBA" id="ARBA00023157"/>
    </source>
</evidence>
<dbReference type="PROSITE" id="PS01010">
    <property type="entry name" value="CRISP_2"/>
    <property type="match status" value="1"/>
</dbReference>
<dbReference type="GO" id="GO:0005576">
    <property type="term" value="C:extracellular region"/>
    <property type="evidence" value="ECO:0007669"/>
    <property type="project" value="InterPro"/>
</dbReference>
<keyword evidence="8" id="KW-1185">Reference proteome</keyword>
<dbReference type="Gene3D" id="3.40.33.10">
    <property type="entry name" value="CAP"/>
    <property type="match status" value="1"/>
</dbReference>
<dbReference type="OrthoDB" id="337038at2759"/>
<protein>
    <recommendedName>
        <fullName evidence="5">SCP domain-containing protein</fullName>
    </recommendedName>
</protein>
<keyword evidence="3" id="KW-1015">Disulfide bond</keyword>
<dbReference type="AlphaFoldDB" id="A0A7I8IIH2"/>
<dbReference type="InterPro" id="IPR014044">
    <property type="entry name" value="CAP_dom"/>
</dbReference>
<evidence type="ECO:0000313" key="8">
    <source>
        <dbReference type="Proteomes" id="UP000663760"/>
    </source>
</evidence>
<dbReference type="InterPro" id="IPR001283">
    <property type="entry name" value="CRISP-related"/>
</dbReference>
<organism evidence="6">
    <name type="scientific">Spirodela intermedia</name>
    <name type="common">Intermediate duckweed</name>
    <dbReference type="NCBI Taxonomy" id="51605"/>
    <lineage>
        <taxon>Eukaryota</taxon>
        <taxon>Viridiplantae</taxon>
        <taxon>Streptophyta</taxon>
        <taxon>Embryophyta</taxon>
        <taxon>Tracheophyta</taxon>
        <taxon>Spermatophyta</taxon>
        <taxon>Magnoliopsida</taxon>
        <taxon>Liliopsida</taxon>
        <taxon>Araceae</taxon>
        <taxon>Lemnoideae</taxon>
        <taxon>Spirodela</taxon>
    </lineage>
</organism>
<dbReference type="SMART" id="SM00198">
    <property type="entry name" value="SCP"/>
    <property type="match status" value="1"/>
</dbReference>
<dbReference type="FunFam" id="3.40.33.10:FF:000006">
    <property type="entry name" value="Putative pathogenesis-related protein 1"/>
    <property type="match status" value="1"/>
</dbReference>
<proteinExistence type="inferred from homology"/>
<dbReference type="EMBL" id="LR743590">
    <property type="protein sequence ID" value="CAA2617968.1"/>
    <property type="molecule type" value="Genomic_DNA"/>
</dbReference>
<keyword evidence="2 4" id="KW-0732">Signal</keyword>
<feature type="chain" id="PRO_5045019926" description="SCP domain-containing protein" evidence="4">
    <location>
        <begin position="27"/>
        <end position="165"/>
    </location>
</feature>
<gene>
    <name evidence="6" type="ORF">SI7747_03004129</name>
    <name evidence="7" type="ORF">SI8410_03004467</name>
</gene>
<dbReference type="CDD" id="cd05381">
    <property type="entry name" value="CAP_PR-1"/>
    <property type="match status" value="1"/>
</dbReference>
<evidence type="ECO:0000256" key="2">
    <source>
        <dbReference type="ARBA" id="ARBA00022729"/>
    </source>
</evidence>
<accession>A0A7I8IIH2</accession>
<evidence type="ECO:0000256" key="1">
    <source>
        <dbReference type="ARBA" id="ARBA00009923"/>
    </source>
</evidence>
<evidence type="ECO:0000313" key="6">
    <source>
        <dbReference type="EMBL" id="CAA2617968.1"/>
    </source>
</evidence>
<dbReference type="GO" id="GO:0098542">
    <property type="term" value="P:defense response to other organism"/>
    <property type="evidence" value="ECO:0007669"/>
    <property type="project" value="UniProtKB-ARBA"/>
</dbReference>
<sequence>MGYGRNSAAWAPTILVGLSMVLLCCAQNYPIDYLDAHNAARAEVGVQLLQWDEALAAYAFGYALVRSVDCELIHSGGPHGENIYEGYGNGASSGTDAVRWWYNEKPYYDYAANDCTGGVDCLHYTQMVWRNSVRVGCARVPCRNSSFFVTCNYDPPGNVWGKRPY</sequence>
<dbReference type="Proteomes" id="UP000663760">
    <property type="component" value="Chromosome 3"/>
</dbReference>
<dbReference type="SUPFAM" id="SSF55797">
    <property type="entry name" value="PR-1-like"/>
    <property type="match status" value="1"/>
</dbReference>
<evidence type="ECO:0000256" key="4">
    <source>
        <dbReference type="SAM" id="SignalP"/>
    </source>
</evidence>
<dbReference type="PRINTS" id="PR00837">
    <property type="entry name" value="V5TPXLIKE"/>
</dbReference>
<evidence type="ECO:0000259" key="5">
    <source>
        <dbReference type="SMART" id="SM00198"/>
    </source>
</evidence>
<dbReference type="Pfam" id="PF00188">
    <property type="entry name" value="CAP"/>
    <property type="match status" value="1"/>
</dbReference>
<dbReference type="InterPro" id="IPR035940">
    <property type="entry name" value="CAP_sf"/>
</dbReference>
<evidence type="ECO:0000313" key="7">
    <source>
        <dbReference type="EMBL" id="CAA7393756.1"/>
    </source>
</evidence>
<dbReference type="EMBL" id="LR746266">
    <property type="protein sequence ID" value="CAA7393756.1"/>
    <property type="molecule type" value="Genomic_DNA"/>
</dbReference>
<dbReference type="InterPro" id="IPR018244">
    <property type="entry name" value="Allrgn_V5/Tpx1_CS"/>
</dbReference>
<feature type="signal peptide" evidence="4">
    <location>
        <begin position="1"/>
        <end position="26"/>
    </location>
</feature>
<reference evidence="6" key="1">
    <citation type="submission" date="2019-12" db="EMBL/GenBank/DDBJ databases">
        <authorList>
            <person name="Scholz U."/>
            <person name="Mascher M."/>
            <person name="Fiebig A."/>
        </authorList>
    </citation>
    <scope>NUCLEOTIDE SEQUENCE</scope>
</reference>
<name>A0A7I8IIH2_SPIIN</name>
<feature type="domain" description="SCP" evidence="5">
    <location>
        <begin position="28"/>
        <end position="161"/>
    </location>
</feature>
<comment type="similarity">
    <text evidence="1">Belongs to the CRISP family.</text>
</comment>
<dbReference type="PANTHER" id="PTHR10334">
    <property type="entry name" value="CYSTEINE-RICH SECRETORY PROTEIN-RELATED"/>
    <property type="match status" value="1"/>
</dbReference>